<comment type="caution">
    <text evidence="2">The sequence shown here is derived from an EMBL/GenBank/DDBJ whole genome shotgun (WGS) entry which is preliminary data.</text>
</comment>
<sequence>MPKFYDSIPPNLIDWALRQSMFFVASAPLTGCHINLSPKGMLDSSLAILGGNEAAYVDITGSGCETISHVRENGRVTIMFCSFDAAPLILRWFCQGSVIEWHEPEFSRCLARMGAGKGVVGARAIIRLDIFKVQTSCGYAVPLLALTTEDGSSNGNGDEPKPKPHLKTRRTLQNSIRKKAEQGQLQAYHEQWNQKSLDGLPGLQSAQTHKSNTKLIWLGRLGDVIRGHRGIIEMIVLGLAVLWGVMC</sequence>
<evidence type="ECO:0008006" key="4">
    <source>
        <dbReference type="Google" id="ProtNLM"/>
    </source>
</evidence>
<evidence type="ECO:0000313" key="2">
    <source>
        <dbReference type="EMBL" id="TQB72611.1"/>
    </source>
</evidence>
<accession>A0A507QTX1</accession>
<protein>
    <recommendedName>
        <fullName evidence="4">Pyridoxamine 5'-phosphate oxidase putative domain-containing protein</fullName>
    </recommendedName>
</protein>
<organism evidence="2 3">
    <name type="scientific">Monascus purpureus</name>
    <name type="common">Red mold</name>
    <name type="synonym">Monascus anka</name>
    <dbReference type="NCBI Taxonomy" id="5098"/>
    <lineage>
        <taxon>Eukaryota</taxon>
        <taxon>Fungi</taxon>
        <taxon>Dikarya</taxon>
        <taxon>Ascomycota</taxon>
        <taxon>Pezizomycotina</taxon>
        <taxon>Eurotiomycetes</taxon>
        <taxon>Eurotiomycetidae</taxon>
        <taxon>Eurotiales</taxon>
        <taxon>Aspergillaceae</taxon>
        <taxon>Monascus</taxon>
    </lineage>
</organism>
<dbReference type="EMBL" id="VIFY01000061">
    <property type="protein sequence ID" value="TQB72611.1"/>
    <property type="molecule type" value="Genomic_DNA"/>
</dbReference>
<dbReference type="PANTHER" id="PTHR39336:SF1">
    <property type="entry name" value="PYRIDOXAMINE PHOSPHATE OXIDASE FAMILY PROTEIN (AFU_ORTHOLOGUE AFUA_6G11440)"/>
    <property type="match status" value="1"/>
</dbReference>
<dbReference type="Gene3D" id="2.30.110.10">
    <property type="entry name" value="Electron Transport, Fmn-binding Protein, Chain A"/>
    <property type="match status" value="1"/>
</dbReference>
<dbReference type="OrthoDB" id="539398at2759"/>
<dbReference type="PANTHER" id="PTHR39336">
    <property type="entry name" value="PYRIDOXAMINE PHOSPHATE OXIDASE FAMILY PROTEIN (AFU_ORTHOLOGUE AFUA_6G11440)"/>
    <property type="match status" value="1"/>
</dbReference>
<keyword evidence="3" id="KW-1185">Reference proteome</keyword>
<dbReference type="STRING" id="5098.A0A507QTX1"/>
<reference evidence="2 3" key="1">
    <citation type="submission" date="2019-06" db="EMBL/GenBank/DDBJ databases">
        <title>Wine fermentation using esterase from Monascus purpureus.</title>
        <authorList>
            <person name="Geng C."/>
            <person name="Zhang Y."/>
        </authorList>
    </citation>
    <scope>NUCLEOTIDE SEQUENCE [LARGE SCALE GENOMIC DNA]</scope>
    <source>
        <strain evidence="2">HQ1</strain>
    </source>
</reference>
<dbReference type="InterPro" id="IPR012349">
    <property type="entry name" value="Split_barrel_FMN-bd"/>
</dbReference>
<proteinExistence type="predicted"/>
<feature type="region of interest" description="Disordered" evidence="1">
    <location>
        <begin position="150"/>
        <end position="172"/>
    </location>
</feature>
<gene>
    <name evidence="2" type="ORF">MPDQ_006744</name>
</gene>
<evidence type="ECO:0000313" key="3">
    <source>
        <dbReference type="Proteomes" id="UP000319663"/>
    </source>
</evidence>
<name>A0A507QTX1_MONPU</name>
<dbReference type="Proteomes" id="UP000319663">
    <property type="component" value="Unassembled WGS sequence"/>
</dbReference>
<evidence type="ECO:0000256" key="1">
    <source>
        <dbReference type="SAM" id="MobiDB-lite"/>
    </source>
</evidence>
<dbReference type="AlphaFoldDB" id="A0A507QTX1"/>